<dbReference type="EMBL" id="JBAWTH010000105">
    <property type="protein sequence ID" value="KAL2277012.1"/>
    <property type="molecule type" value="Genomic_DNA"/>
</dbReference>
<evidence type="ECO:0000313" key="1">
    <source>
        <dbReference type="EMBL" id="KAL2277012.1"/>
    </source>
</evidence>
<dbReference type="Proteomes" id="UP001600888">
    <property type="component" value="Unassembled WGS sequence"/>
</dbReference>
<evidence type="ECO:0000313" key="2">
    <source>
        <dbReference type="Proteomes" id="UP001600888"/>
    </source>
</evidence>
<gene>
    <name evidence="1" type="ORF">FJTKL_00313</name>
</gene>
<proteinExistence type="predicted"/>
<reference evidence="1 2" key="1">
    <citation type="submission" date="2024-03" db="EMBL/GenBank/DDBJ databases">
        <title>A high-quality draft genome sequence of Diaporthe vaccinii, a causative agent of upright dieback and viscid rot disease in cranberry plants.</title>
        <authorList>
            <person name="Sarrasin M."/>
            <person name="Lang B.F."/>
            <person name="Burger G."/>
        </authorList>
    </citation>
    <scope>NUCLEOTIDE SEQUENCE [LARGE SCALE GENOMIC DNA]</scope>
    <source>
        <strain evidence="1 2">IS7</strain>
    </source>
</reference>
<protein>
    <submittedName>
        <fullName evidence="1">Uncharacterized protein</fullName>
    </submittedName>
</protein>
<accession>A0ABR4E3J7</accession>
<name>A0ABR4E3J7_9PEZI</name>
<sequence length="73" mass="8069">MVENLIVKSTSQLRAALCKIIPTPAAVITMRSPPFLVRPRQIQDDMRQAESAGSALDTLQTSSLRWYALSTSH</sequence>
<comment type="caution">
    <text evidence="1">The sequence shown here is derived from an EMBL/GenBank/DDBJ whole genome shotgun (WGS) entry which is preliminary data.</text>
</comment>
<organism evidence="1 2">
    <name type="scientific">Diaporthe vaccinii</name>
    <dbReference type="NCBI Taxonomy" id="105482"/>
    <lineage>
        <taxon>Eukaryota</taxon>
        <taxon>Fungi</taxon>
        <taxon>Dikarya</taxon>
        <taxon>Ascomycota</taxon>
        <taxon>Pezizomycotina</taxon>
        <taxon>Sordariomycetes</taxon>
        <taxon>Sordariomycetidae</taxon>
        <taxon>Diaporthales</taxon>
        <taxon>Diaporthaceae</taxon>
        <taxon>Diaporthe</taxon>
        <taxon>Diaporthe eres species complex</taxon>
    </lineage>
</organism>
<keyword evidence="2" id="KW-1185">Reference proteome</keyword>